<dbReference type="RefSeq" id="WP_124069684.1">
    <property type="nucleotide sequence ID" value="NZ_CBCRXF010000029.1"/>
</dbReference>
<feature type="transmembrane region" description="Helical" evidence="1">
    <location>
        <begin position="185"/>
        <end position="202"/>
    </location>
</feature>
<sequence length="244" mass="27668">MKNWKIYIYLLLTYIVMQVSSVYLVKVLISYFKGKEGMTAELATYNGFAWTLFIVNTLAAIVFLAFIIPNKKFFTVFKGKKASIGKTVLWGFLGFFLAMGGQMLAAGIETLLGIELGSENTAVLSEVAKFSPIVIISMVIFAPFLEEIIFRRVIFGGIYMKTNVWIAAIVSALIFAAVHNEFQHILMYMAPAFVFAYVYYHTKRLWAPMISHMLMNGFVVIVQLNADKILKLQEMKQAIIVFFQ</sequence>
<keyword evidence="3" id="KW-0378">Hydrolase</keyword>
<evidence type="ECO:0000256" key="1">
    <source>
        <dbReference type="SAM" id="Phobius"/>
    </source>
</evidence>
<protein>
    <submittedName>
        <fullName evidence="3">CAAX amino terminal protease self- immunity</fullName>
    </submittedName>
</protein>
<feature type="transmembrane region" description="Helical" evidence="1">
    <location>
        <begin position="49"/>
        <end position="68"/>
    </location>
</feature>
<evidence type="ECO:0000259" key="2">
    <source>
        <dbReference type="Pfam" id="PF02517"/>
    </source>
</evidence>
<keyword evidence="1" id="KW-0812">Transmembrane</keyword>
<keyword evidence="4" id="KW-1185">Reference proteome</keyword>
<gene>
    <name evidence="3" type="ORF">FILTAD_01281</name>
</gene>
<keyword evidence="1" id="KW-0472">Membrane</keyword>
<feature type="transmembrane region" description="Helical" evidence="1">
    <location>
        <begin position="7"/>
        <end position="29"/>
    </location>
</feature>
<dbReference type="InterPro" id="IPR003675">
    <property type="entry name" value="Rce1/LyrA-like_dom"/>
</dbReference>
<accession>A0A3P5X364</accession>
<dbReference type="Pfam" id="PF02517">
    <property type="entry name" value="Rce1-like"/>
    <property type="match status" value="1"/>
</dbReference>
<organism evidence="3 4">
    <name type="scientific">Filibacter tadaridae</name>
    <dbReference type="NCBI Taxonomy" id="2483811"/>
    <lineage>
        <taxon>Bacteria</taxon>
        <taxon>Bacillati</taxon>
        <taxon>Bacillota</taxon>
        <taxon>Bacilli</taxon>
        <taxon>Bacillales</taxon>
        <taxon>Caryophanaceae</taxon>
        <taxon>Filibacter</taxon>
    </lineage>
</organism>
<reference evidence="3 4" key="1">
    <citation type="submission" date="2018-11" db="EMBL/GenBank/DDBJ databases">
        <authorList>
            <person name="Criscuolo A."/>
        </authorList>
    </citation>
    <scope>NUCLEOTIDE SEQUENCE [LARGE SCALE GENOMIC DNA]</scope>
    <source>
        <strain evidence="3">ATB-66</strain>
    </source>
</reference>
<dbReference type="InterPro" id="IPR052710">
    <property type="entry name" value="CAAX_protease"/>
</dbReference>
<feature type="transmembrane region" description="Helical" evidence="1">
    <location>
        <begin position="88"/>
        <end position="108"/>
    </location>
</feature>
<proteinExistence type="predicted"/>
<evidence type="ECO:0000313" key="3">
    <source>
        <dbReference type="EMBL" id="VDC25661.1"/>
    </source>
</evidence>
<feature type="transmembrane region" description="Helical" evidence="1">
    <location>
        <begin position="128"/>
        <end position="150"/>
    </location>
</feature>
<dbReference type="GO" id="GO:0004175">
    <property type="term" value="F:endopeptidase activity"/>
    <property type="evidence" value="ECO:0007669"/>
    <property type="project" value="UniProtKB-ARBA"/>
</dbReference>
<dbReference type="PANTHER" id="PTHR36435">
    <property type="entry name" value="SLR1288 PROTEIN"/>
    <property type="match status" value="1"/>
</dbReference>
<dbReference type="PANTHER" id="PTHR36435:SF6">
    <property type="entry name" value="ABORTIVE INFECTION PROTEIN"/>
    <property type="match status" value="1"/>
</dbReference>
<evidence type="ECO:0000313" key="4">
    <source>
        <dbReference type="Proteomes" id="UP000270468"/>
    </source>
</evidence>
<dbReference type="GO" id="GO:0080120">
    <property type="term" value="P:CAAX-box protein maturation"/>
    <property type="evidence" value="ECO:0007669"/>
    <property type="project" value="UniProtKB-ARBA"/>
</dbReference>
<keyword evidence="3" id="KW-0645">Protease</keyword>
<dbReference type="EMBL" id="UXAV01000035">
    <property type="protein sequence ID" value="VDC25661.1"/>
    <property type="molecule type" value="Genomic_DNA"/>
</dbReference>
<feature type="transmembrane region" description="Helical" evidence="1">
    <location>
        <begin position="162"/>
        <end position="179"/>
    </location>
</feature>
<dbReference type="OrthoDB" id="2194912at2"/>
<dbReference type="GO" id="GO:0006508">
    <property type="term" value="P:proteolysis"/>
    <property type="evidence" value="ECO:0007669"/>
    <property type="project" value="UniProtKB-KW"/>
</dbReference>
<dbReference type="AlphaFoldDB" id="A0A3P5X364"/>
<dbReference type="Proteomes" id="UP000270468">
    <property type="component" value="Unassembled WGS sequence"/>
</dbReference>
<feature type="domain" description="CAAX prenyl protease 2/Lysostaphin resistance protein A-like" evidence="2">
    <location>
        <begin position="132"/>
        <end position="217"/>
    </location>
</feature>
<keyword evidence="1" id="KW-1133">Transmembrane helix</keyword>
<name>A0A3P5X364_9BACL</name>